<dbReference type="AlphaFoldDB" id="A0A0R2JFI1"/>
<gene>
    <name evidence="1" type="ORF">IV67_GL001132</name>
</gene>
<dbReference type="PATRIC" id="fig|1620.3.peg.1146"/>
<organism evidence="1 2">
    <name type="scientific">Weissella minor</name>
    <dbReference type="NCBI Taxonomy" id="1620"/>
    <lineage>
        <taxon>Bacteria</taxon>
        <taxon>Bacillati</taxon>
        <taxon>Bacillota</taxon>
        <taxon>Bacilli</taxon>
        <taxon>Lactobacillales</taxon>
        <taxon>Lactobacillaceae</taxon>
        <taxon>Weissella</taxon>
    </lineage>
</organism>
<comment type="caution">
    <text evidence="1">The sequence shown here is derived from an EMBL/GenBank/DDBJ whole genome shotgun (WGS) entry which is preliminary data.</text>
</comment>
<accession>A0A0R2JFI1</accession>
<keyword evidence="2" id="KW-1185">Reference proteome</keyword>
<dbReference type="EMBL" id="JQCD01000031">
    <property type="protein sequence ID" value="KRN76081.1"/>
    <property type="molecule type" value="Genomic_DNA"/>
</dbReference>
<reference evidence="1 2" key="1">
    <citation type="journal article" date="2015" name="Genome Announc.">
        <title>Expanding the biotechnology potential of lactobacilli through comparative genomics of 213 strains and associated genera.</title>
        <authorList>
            <person name="Sun Z."/>
            <person name="Harris H.M."/>
            <person name="McCann A."/>
            <person name="Guo C."/>
            <person name="Argimon S."/>
            <person name="Zhang W."/>
            <person name="Yang X."/>
            <person name="Jeffery I.B."/>
            <person name="Cooney J.C."/>
            <person name="Kagawa T.F."/>
            <person name="Liu W."/>
            <person name="Song Y."/>
            <person name="Salvetti E."/>
            <person name="Wrobel A."/>
            <person name="Rasinkangas P."/>
            <person name="Parkhill J."/>
            <person name="Rea M.C."/>
            <person name="O'Sullivan O."/>
            <person name="Ritari J."/>
            <person name="Douillard F.P."/>
            <person name="Paul Ross R."/>
            <person name="Yang R."/>
            <person name="Briner A.E."/>
            <person name="Felis G.E."/>
            <person name="de Vos W.M."/>
            <person name="Barrangou R."/>
            <person name="Klaenhammer T.R."/>
            <person name="Caufield P.W."/>
            <person name="Cui Y."/>
            <person name="Zhang H."/>
            <person name="O'Toole P.W."/>
        </authorList>
    </citation>
    <scope>NUCLEOTIDE SEQUENCE [LARGE SCALE GENOMIC DNA]</scope>
    <source>
        <strain evidence="1 2">DSM 20014</strain>
    </source>
</reference>
<dbReference type="STRING" id="1620.IV67_GL001132"/>
<proteinExistence type="predicted"/>
<name>A0A0R2JFI1_9LACO</name>
<dbReference type="Proteomes" id="UP000051673">
    <property type="component" value="Unassembled WGS sequence"/>
</dbReference>
<evidence type="ECO:0000313" key="1">
    <source>
        <dbReference type="EMBL" id="KRN76081.1"/>
    </source>
</evidence>
<protein>
    <submittedName>
        <fullName evidence="1">Uncharacterized protein</fullName>
    </submittedName>
</protein>
<evidence type="ECO:0000313" key="2">
    <source>
        <dbReference type="Proteomes" id="UP000051673"/>
    </source>
</evidence>
<dbReference type="RefSeq" id="WP_057788978.1">
    <property type="nucleotide sequence ID" value="NZ_JQCD01000031.1"/>
</dbReference>
<sequence>MVDELFMNRIKINGTNSVIMEQLLNLDVVQMLSQNKHIVAVKPVDTHKYVIRMMQGSIVQTLQFEMELRHNCILYILEKDNQLYYIEFTVESMNSEVSLLKQEFLVDNIRHYSFLQVCYLKRVFRRQLTSVKKIVDVRLKSVL</sequence>